<evidence type="ECO:0000259" key="6">
    <source>
        <dbReference type="Pfam" id="PF00107"/>
    </source>
</evidence>
<keyword evidence="9" id="KW-1185">Reference proteome</keyword>
<dbReference type="InterPro" id="IPR011032">
    <property type="entry name" value="GroES-like_sf"/>
</dbReference>
<evidence type="ECO:0000256" key="1">
    <source>
        <dbReference type="ARBA" id="ARBA00001947"/>
    </source>
</evidence>
<evidence type="ECO:0000256" key="4">
    <source>
        <dbReference type="ARBA" id="ARBA00022833"/>
    </source>
</evidence>
<evidence type="ECO:0000256" key="3">
    <source>
        <dbReference type="ARBA" id="ARBA00022723"/>
    </source>
</evidence>
<dbReference type="STRING" id="379893.GCA_001297775_02501"/>
<dbReference type="GO" id="GO:0046872">
    <property type="term" value="F:metal ion binding"/>
    <property type="evidence" value="ECO:0007669"/>
    <property type="project" value="UniProtKB-KW"/>
</dbReference>
<dbReference type="PANTHER" id="PTHR43161:SF9">
    <property type="entry name" value="SORBITOL DEHYDROGENASE"/>
    <property type="match status" value="1"/>
</dbReference>
<evidence type="ECO:0000256" key="5">
    <source>
        <dbReference type="ARBA" id="ARBA00023002"/>
    </source>
</evidence>
<dbReference type="CDD" id="cd08232">
    <property type="entry name" value="idonate-5-DH"/>
    <property type="match status" value="1"/>
</dbReference>
<dbReference type="Pfam" id="PF00107">
    <property type="entry name" value="ADH_zinc_N"/>
    <property type="match status" value="1"/>
</dbReference>
<dbReference type="AlphaFoldDB" id="A0A0L0GGW7"/>
<feature type="domain" description="Alcohol dehydrogenase-like C-terminal" evidence="6">
    <location>
        <begin position="180"/>
        <end position="304"/>
    </location>
</feature>
<organism evidence="8 9">
    <name type="scientific">Trabulsiella odontotermitis</name>
    <dbReference type="NCBI Taxonomy" id="379893"/>
    <lineage>
        <taxon>Bacteria</taxon>
        <taxon>Pseudomonadati</taxon>
        <taxon>Pseudomonadota</taxon>
        <taxon>Gammaproteobacteria</taxon>
        <taxon>Enterobacterales</taxon>
        <taxon>Enterobacteriaceae</taxon>
        <taxon>Trabulsiella</taxon>
    </lineage>
</organism>
<keyword evidence="3" id="KW-0479">Metal-binding</keyword>
<evidence type="ECO:0000313" key="9">
    <source>
        <dbReference type="Proteomes" id="UP000037393"/>
    </source>
</evidence>
<comment type="cofactor">
    <cofactor evidence="1">
        <name>Zn(2+)</name>
        <dbReference type="ChEBI" id="CHEBI:29105"/>
    </cofactor>
</comment>
<gene>
    <name evidence="8" type="ORF">GM31_11045</name>
</gene>
<dbReference type="InterPro" id="IPR036291">
    <property type="entry name" value="NAD(P)-bd_dom_sf"/>
</dbReference>
<evidence type="ECO:0000256" key="2">
    <source>
        <dbReference type="ARBA" id="ARBA00008072"/>
    </source>
</evidence>
<dbReference type="Pfam" id="PF08240">
    <property type="entry name" value="ADH_N"/>
    <property type="match status" value="1"/>
</dbReference>
<dbReference type="InterPro" id="IPR013154">
    <property type="entry name" value="ADH-like_N"/>
</dbReference>
<sequence>MKVKTQSCVVAGKKTVAVSDQEIEWNNKGTLVQITRGGICGSDLHYYQEGKVGNFTVKAPMILGHEVIGKIVHTDSAELKEGQTVAVNPSKPCGHCKYCLQHEENQCTEMRFFGSAMYFPHVDGGFTRYKVVDTAQCIPFSADANEKVMAFAEPLAVAIHAAHEAGDLQGKRVFISGVGPIGCLIISAVKTLGAAEIVCADVSPRSLSLAAQMGADTLINPQHDDLAPWKTEKGYFDVSFEVSGHPSSITTCLDVTRAKGVMVQVGMGGAVPEFPMMMLIAKEISLKGSFRFTTEFNTAVSWLANNVIDPLPLLSGEYPFTELEQALKFAGDKTQAAKVQLVF</sequence>
<accession>A0A0L0GGW7</accession>
<keyword evidence="4" id="KW-0862">Zinc</keyword>
<dbReference type="PATRIC" id="fig|379893.4.peg.2247"/>
<dbReference type="SUPFAM" id="SSF50129">
    <property type="entry name" value="GroES-like"/>
    <property type="match status" value="1"/>
</dbReference>
<dbReference type="PANTHER" id="PTHR43161">
    <property type="entry name" value="SORBITOL DEHYDROGENASE"/>
    <property type="match status" value="1"/>
</dbReference>
<feature type="domain" description="Alcohol dehydrogenase-like N-terminal" evidence="7">
    <location>
        <begin position="30"/>
        <end position="140"/>
    </location>
</feature>
<dbReference type="RefSeq" id="WP_049858257.1">
    <property type="nucleotide sequence ID" value="NZ_JNGI01000184.1"/>
</dbReference>
<dbReference type="GO" id="GO:0016491">
    <property type="term" value="F:oxidoreductase activity"/>
    <property type="evidence" value="ECO:0007669"/>
    <property type="project" value="UniProtKB-KW"/>
</dbReference>
<dbReference type="EMBL" id="JNGI01000184">
    <property type="protein sequence ID" value="KNC88252.1"/>
    <property type="molecule type" value="Genomic_DNA"/>
</dbReference>
<evidence type="ECO:0000259" key="7">
    <source>
        <dbReference type="Pfam" id="PF08240"/>
    </source>
</evidence>
<dbReference type="InterPro" id="IPR013149">
    <property type="entry name" value="ADH-like_C"/>
</dbReference>
<comment type="caution">
    <text evidence="8">The sequence shown here is derived from an EMBL/GenBank/DDBJ whole genome shotgun (WGS) entry which is preliminary data.</text>
</comment>
<dbReference type="Gene3D" id="3.40.50.720">
    <property type="entry name" value="NAD(P)-binding Rossmann-like Domain"/>
    <property type="match status" value="1"/>
</dbReference>
<comment type="similarity">
    <text evidence="2">Belongs to the zinc-containing alcohol dehydrogenase family.</text>
</comment>
<keyword evidence="5" id="KW-0560">Oxidoreductase</keyword>
<evidence type="ECO:0000313" key="8">
    <source>
        <dbReference type="EMBL" id="KNC88252.1"/>
    </source>
</evidence>
<dbReference type="Proteomes" id="UP000037393">
    <property type="component" value="Unassembled WGS sequence"/>
</dbReference>
<dbReference type="SUPFAM" id="SSF51735">
    <property type="entry name" value="NAD(P)-binding Rossmann-fold domains"/>
    <property type="match status" value="1"/>
</dbReference>
<dbReference type="NCBIfam" id="NF007375">
    <property type="entry name" value="PRK09880.1"/>
    <property type="match status" value="1"/>
</dbReference>
<dbReference type="Gene3D" id="3.90.180.10">
    <property type="entry name" value="Medium-chain alcohol dehydrogenases, catalytic domain"/>
    <property type="match status" value="1"/>
</dbReference>
<name>A0A0L0GGW7_9ENTR</name>
<dbReference type="OrthoDB" id="9773078at2"/>
<proteinExistence type="inferred from homology"/>
<protein>
    <submittedName>
        <fullName evidence="8">L-idonate 5-dehydrogenase</fullName>
    </submittedName>
</protein>
<reference evidence="8 9" key="1">
    <citation type="journal article" date="2015" name="Appl. Environ. Microbiol.">
        <title>The Enterobacterium Trabulsiella odontotermitis Presents Novel Adaptations Related to Its Association with Fungus-Growing Termites.</title>
        <authorList>
            <person name="Sapountzis P."/>
            <person name="Gruntjes T."/>
            <person name="Otani S."/>
            <person name="Estevez J."/>
            <person name="da Costa R.R."/>
            <person name="Plunkett G.3rd."/>
            <person name="Perna N.T."/>
            <person name="Poulsen M."/>
        </authorList>
    </citation>
    <scope>NUCLEOTIDE SEQUENCE [LARGE SCALE GENOMIC DNA]</scope>
    <source>
        <strain evidence="8 9">12</strain>
    </source>
</reference>